<gene>
    <name evidence="2" type="ORF">chiPu_0028266</name>
</gene>
<keyword evidence="3" id="KW-1185">Reference proteome</keyword>
<dbReference type="Proteomes" id="UP000287033">
    <property type="component" value="Unassembled WGS sequence"/>
</dbReference>
<sequence length="47" mass="5207">MADGERPHRSRQFQGPGVRERRPGLSFTKMAAAAARRTPAARRSNAE</sequence>
<feature type="region of interest" description="Disordered" evidence="1">
    <location>
        <begin position="1"/>
        <end position="47"/>
    </location>
</feature>
<reference evidence="2 3" key="1">
    <citation type="journal article" date="2018" name="Nat. Ecol. Evol.">
        <title>Shark genomes provide insights into elasmobranch evolution and the origin of vertebrates.</title>
        <authorList>
            <person name="Hara Y"/>
            <person name="Yamaguchi K"/>
            <person name="Onimaru K"/>
            <person name="Kadota M"/>
            <person name="Koyanagi M"/>
            <person name="Keeley SD"/>
            <person name="Tatsumi K"/>
            <person name="Tanaka K"/>
            <person name="Motone F"/>
            <person name="Kageyama Y"/>
            <person name="Nozu R"/>
            <person name="Adachi N"/>
            <person name="Nishimura O"/>
            <person name="Nakagawa R"/>
            <person name="Tanegashima C"/>
            <person name="Kiyatake I"/>
            <person name="Matsumoto R"/>
            <person name="Murakumo K"/>
            <person name="Nishida K"/>
            <person name="Terakita A"/>
            <person name="Kuratani S"/>
            <person name="Sato K"/>
            <person name="Hyodo S Kuraku.S."/>
        </authorList>
    </citation>
    <scope>NUCLEOTIDE SEQUENCE [LARGE SCALE GENOMIC DNA]</scope>
</reference>
<organism evidence="2 3">
    <name type="scientific">Chiloscyllium punctatum</name>
    <name type="common">Brownbanded bambooshark</name>
    <name type="synonym">Hemiscyllium punctatum</name>
    <dbReference type="NCBI Taxonomy" id="137246"/>
    <lineage>
        <taxon>Eukaryota</taxon>
        <taxon>Metazoa</taxon>
        <taxon>Chordata</taxon>
        <taxon>Craniata</taxon>
        <taxon>Vertebrata</taxon>
        <taxon>Chondrichthyes</taxon>
        <taxon>Elasmobranchii</taxon>
        <taxon>Galeomorphii</taxon>
        <taxon>Galeoidea</taxon>
        <taxon>Orectolobiformes</taxon>
        <taxon>Hemiscylliidae</taxon>
        <taxon>Chiloscyllium</taxon>
    </lineage>
</organism>
<name>A0A401TMY4_CHIPU</name>
<protein>
    <submittedName>
        <fullName evidence="2">Uncharacterized protein</fullName>
    </submittedName>
</protein>
<feature type="non-terminal residue" evidence="2">
    <location>
        <position position="47"/>
    </location>
</feature>
<comment type="caution">
    <text evidence="2">The sequence shown here is derived from an EMBL/GenBank/DDBJ whole genome shotgun (WGS) entry which is preliminary data.</text>
</comment>
<dbReference type="EMBL" id="BEZZ01127522">
    <property type="protein sequence ID" value="GCC43948.1"/>
    <property type="molecule type" value="Genomic_DNA"/>
</dbReference>
<feature type="compositionally biased region" description="Low complexity" evidence="1">
    <location>
        <begin position="31"/>
        <end position="47"/>
    </location>
</feature>
<accession>A0A401TMY4</accession>
<evidence type="ECO:0000313" key="3">
    <source>
        <dbReference type="Proteomes" id="UP000287033"/>
    </source>
</evidence>
<dbReference type="AlphaFoldDB" id="A0A401TMY4"/>
<evidence type="ECO:0000256" key="1">
    <source>
        <dbReference type="SAM" id="MobiDB-lite"/>
    </source>
</evidence>
<proteinExistence type="predicted"/>
<evidence type="ECO:0000313" key="2">
    <source>
        <dbReference type="EMBL" id="GCC43948.1"/>
    </source>
</evidence>